<gene>
    <name evidence="5" type="ORF">IT882_01730</name>
</gene>
<accession>A0A7S8MX58</accession>
<evidence type="ECO:0000259" key="3">
    <source>
        <dbReference type="Pfam" id="PF01408"/>
    </source>
</evidence>
<dbReference type="InterPro" id="IPR036291">
    <property type="entry name" value="NAD(P)-bd_dom_sf"/>
</dbReference>
<dbReference type="AlphaFoldDB" id="A0A7S8MX58"/>
<keyword evidence="1" id="KW-0560">Oxidoreductase</keyword>
<dbReference type="KEGG" id="msf:IT882_01730"/>
<feature type="domain" description="Gfo/Idh/MocA-like oxidoreductase N-terminal" evidence="3">
    <location>
        <begin position="7"/>
        <end position="110"/>
    </location>
</feature>
<dbReference type="Pfam" id="PF01408">
    <property type="entry name" value="GFO_IDH_MocA"/>
    <property type="match status" value="1"/>
</dbReference>
<dbReference type="Pfam" id="PF22725">
    <property type="entry name" value="GFO_IDH_MocA_C3"/>
    <property type="match status" value="1"/>
</dbReference>
<evidence type="ECO:0000313" key="6">
    <source>
        <dbReference type="Proteomes" id="UP000594480"/>
    </source>
</evidence>
<organism evidence="5 6">
    <name type="scientific">Microbacterium schleiferi</name>
    <dbReference type="NCBI Taxonomy" id="69362"/>
    <lineage>
        <taxon>Bacteria</taxon>
        <taxon>Bacillati</taxon>
        <taxon>Actinomycetota</taxon>
        <taxon>Actinomycetes</taxon>
        <taxon>Micrococcales</taxon>
        <taxon>Microbacteriaceae</taxon>
        <taxon>Microbacterium</taxon>
    </lineage>
</organism>
<dbReference type="InterPro" id="IPR055170">
    <property type="entry name" value="GFO_IDH_MocA-like_dom"/>
</dbReference>
<dbReference type="GO" id="GO:0016491">
    <property type="term" value="F:oxidoreductase activity"/>
    <property type="evidence" value="ECO:0007669"/>
    <property type="project" value="UniProtKB-KW"/>
</dbReference>
<dbReference type="PANTHER" id="PTHR43818:SF11">
    <property type="entry name" value="BCDNA.GH03377"/>
    <property type="match status" value="1"/>
</dbReference>
<proteinExistence type="predicted"/>
<evidence type="ECO:0000256" key="1">
    <source>
        <dbReference type="ARBA" id="ARBA00023002"/>
    </source>
</evidence>
<evidence type="ECO:0000259" key="4">
    <source>
        <dbReference type="Pfam" id="PF22725"/>
    </source>
</evidence>
<protein>
    <submittedName>
        <fullName evidence="5">Gfo/Idh/MocA family oxidoreductase</fullName>
    </submittedName>
</protein>
<dbReference type="RefSeq" id="WP_195692906.1">
    <property type="nucleotide sequence ID" value="NZ_CP064760.1"/>
</dbReference>
<dbReference type="Gene3D" id="3.30.360.10">
    <property type="entry name" value="Dihydrodipicolinate Reductase, domain 2"/>
    <property type="match status" value="1"/>
</dbReference>
<dbReference type="Proteomes" id="UP000594480">
    <property type="component" value="Chromosome"/>
</dbReference>
<keyword evidence="2" id="KW-0520">NAD</keyword>
<dbReference type="SUPFAM" id="SSF55347">
    <property type="entry name" value="Glyceraldehyde-3-phosphate dehydrogenase-like, C-terminal domain"/>
    <property type="match status" value="1"/>
</dbReference>
<name>A0A7S8MX58_9MICO</name>
<dbReference type="Gene3D" id="3.40.50.720">
    <property type="entry name" value="NAD(P)-binding Rossmann-like Domain"/>
    <property type="match status" value="1"/>
</dbReference>
<dbReference type="GO" id="GO:0000166">
    <property type="term" value="F:nucleotide binding"/>
    <property type="evidence" value="ECO:0007669"/>
    <property type="project" value="InterPro"/>
</dbReference>
<sequence>MGSTHGVGVVGLGVIFAQYRETLVGERDVAIVAVADLDHARAQEVADTIPGCRALSVAELMADPAVDTVLNLTIPAAHAEVALAALAAGKNVYGEKPLAATLAQAQQIMAAGGPAWVGGAPDTVLGAGIQTAREIVDSGRIGRPLAATATWVAPGHEAWHPNPDFYYREGGGPLMDMGPYYLTSLVHLLGPVVSVSGASSRSRDTRTIASGPRAGEEIPVEVDTYVTGTLRHAGGAISTVVFSFDSVATHASPIEVHGETGSIAVPDPNMFEGDVQVRMLGAPDWESVAASAGYRDAGRGIGLIDHVRTGAGRASGALALHVLEIMAELLRSARENTPITLTTTVQRPPLVPLTPASDWR</sequence>
<dbReference type="EMBL" id="CP064760">
    <property type="protein sequence ID" value="QPE04879.1"/>
    <property type="molecule type" value="Genomic_DNA"/>
</dbReference>
<dbReference type="PANTHER" id="PTHR43818">
    <property type="entry name" value="BCDNA.GH03377"/>
    <property type="match status" value="1"/>
</dbReference>
<dbReference type="InterPro" id="IPR000683">
    <property type="entry name" value="Gfo/Idh/MocA-like_OxRdtase_N"/>
</dbReference>
<feature type="domain" description="GFO/IDH/MocA-like oxidoreductase" evidence="4">
    <location>
        <begin position="129"/>
        <end position="263"/>
    </location>
</feature>
<evidence type="ECO:0000313" key="5">
    <source>
        <dbReference type="EMBL" id="QPE04879.1"/>
    </source>
</evidence>
<dbReference type="SUPFAM" id="SSF51735">
    <property type="entry name" value="NAD(P)-binding Rossmann-fold domains"/>
    <property type="match status" value="1"/>
</dbReference>
<evidence type="ECO:0000256" key="2">
    <source>
        <dbReference type="ARBA" id="ARBA00023027"/>
    </source>
</evidence>
<dbReference type="InterPro" id="IPR050463">
    <property type="entry name" value="Gfo/Idh/MocA_oxidrdct_glycsds"/>
</dbReference>
<reference evidence="5 6" key="1">
    <citation type="submission" date="2020-11" db="EMBL/GenBank/DDBJ databases">
        <title>Amino acid is mineralized and recycled by bacteria in oceanic microbiome.</title>
        <authorList>
            <person name="Zheng L.Y."/>
        </authorList>
    </citation>
    <scope>NUCLEOTIDE SEQUENCE [LARGE SCALE GENOMIC DNA]</scope>
    <source>
        <strain evidence="5 6">A32-1</strain>
    </source>
</reference>
<keyword evidence="6" id="KW-1185">Reference proteome</keyword>